<protein>
    <recommendedName>
        <fullName evidence="2">Reverse transcriptase domain-containing protein</fullName>
    </recommendedName>
</protein>
<gene>
    <name evidence="1" type="primary">Os03g0596300</name>
</gene>
<dbReference type="EMBL" id="HACA01026660">
    <property type="protein sequence ID" value="CDW44021.1"/>
    <property type="molecule type" value="Transcribed_RNA"/>
</dbReference>
<name>A0A0K2V214_LEPSM</name>
<sequence>MVNFLHPLPWVNNPNPEKGNGTKLSHKRPSTILNKSYRILAGTLAKQIEPILHEKLCPKEKSFHKNRSITDVSRNTLASTNWLRYRKNMVHSLLLILDRCWTLFPIYSCSEL</sequence>
<proteinExistence type="predicted"/>
<evidence type="ECO:0000313" key="1">
    <source>
        <dbReference type="EMBL" id="CDW44021.1"/>
    </source>
</evidence>
<reference evidence="1" key="1">
    <citation type="submission" date="2014-05" db="EMBL/GenBank/DDBJ databases">
        <authorList>
            <person name="Chronopoulou M."/>
        </authorList>
    </citation>
    <scope>NUCLEOTIDE SEQUENCE</scope>
    <source>
        <tissue evidence="1">Whole organism</tissue>
    </source>
</reference>
<accession>A0A0K2V214</accession>
<evidence type="ECO:0008006" key="2">
    <source>
        <dbReference type="Google" id="ProtNLM"/>
    </source>
</evidence>
<organism evidence="1">
    <name type="scientific">Lepeophtheirus salmonis</name>
    <name type="common">Salmon louse</name>
    <name type="synonym">Caligus salmonis</name>
    <dbReference type="NCBI Taxonomy" id="72036"/>
    <lineage>
        <taxon>Eukaryota</taxon>
        <taxon>Metazoa</taxon>
        <taxon>Ecdysozoa</taxon>
        <taxon>Arthropoda</taxon>
        <taxon>Crustacea</taxon>
        <taxon>Multicrustacea</taxon>
        <taxon>Hexanauplia</taxon>
        <taxon>Copepoda</taxon>
        <taxon>Siphonostomatoida</taxon>
        <taxon>Caligidae</taxon>
        <taxon>Lepeophtheirus</taxon>
    </lineage>
</organism>
<dbReference type="AlphaFoldDB" id="A0A0K2V214"/>